<dbReference type="SUPFAM" id="SSF56024">
    <property type="entry name" value="Phospholipase D/nuclease"/>
    <property type="match status" value="2"/>
</dbReference>
<dbReference type="EMBL" id="CAJGYO010000004">
    <property type="protein sequence ID" value="CAD6224956.1"/>
    <property type="molecule type" value="Genomic_DNA"/>
</dbReference>
<comment type="caution">
    <text evidence="14">The sequence shown here is derived from an EMBL/GenBank/DDBJ whole genome shotgun (WGS) entry which is preliminary data.</text>
</comment>
<dbReference type="AlphaFoldDB" id="A0A811NHA8"/>
<evidence type="ECO:0000256" key="6">
    <source>
        <dbReference type="ARBA" id="ARBA00022737"/>
    </source>
</evidence>
<dbReference type="Gene3D" id="3.30.870.10">
    <property type="entry name" value="Endonuclease Chain A"/>
    <property type="match status" value="2"/>
</dbReference>
<keyword evidence="15" id="KW-1185">Reference proteome</keyword>
<dbReference type="InterPro" id="IPR035892">
    <property type="entry name" value="C2_domain_sf"/>
</dbReference>
<dbReference type="InterPro" id="IPR011402">
    <property type="entry name" value="PLipase_D_pln"/>
</dbReference>
<dbReference type="GO" id="GO:0005886">
    <property type="term" value="C:plasma membrane"/>
    <property type="evidence" value="ECO:0007669"/>
    <property type="project" value="TreeGrafter"/>
</dbReference>
<comment type="function">
    <text evidence="11">Hydrolyzes glycerol-phospholipids at the terminal phosphodiesteric bond.</text>
</comment>
<protein>
    <recommendedName>
        <fullName evidence="4 11">Phospholipase D</fullName>
        <ecNumber evidence="4 11">3.1.4.4</ecNumber>
    </recommendedName>
</protein>
<reference evidence="14" key="1">
    <citation type="submission" date="2020-10" db="EMBL/GenBank/DDBJ databases">
        <authorList>
            <person name="Han B."/>
            <person name="Lu T."/>
            <person name="Zhao Q."/>
            <person name="Huang X."/>
            <person name="Zhao Y."/>
        </authorList>
    </citation>
    <scope>NUCLEOTIDE SEQUENCE</scope>
</reference>
<feature type="domain" description="C2" evidence="12">
    <location>
        <begin position="5"/>
        <end position="141"/>
    </location>
</feature>
<dbReference type="PROSITE" id="PS50004">
    <property type="entry name" value="C2"/>
    <property type="match status" value="1"/>
</dbReference>
<keyword evidence="10" id="KW-0443">Lipid metabolism</keyword>
<evidence type="ECO:0000256" key="10">
    <source>
        <dbReference type="ARBA" id="ARBA00023098"/>
    </source>
</evidence>
<name>A0A811NHA8_9POAL</name>
<accession>A0A811NHA8</accession>
<dbReference type="CDD" id="cd09139">
    <property type="entry name" value="PLDc_pPLD_like_1"/>
    <property type="match status" value="1"/>
</dbReference>
<dbReference type="Gene3D" id="2.60.40.150">
    <property type="entry name" value="C2 domain"/>
    <property type="match status" value="1"/>
</dbReference>
<feature type="domain" description="PLD phosphodiesterase" evidence="13">
    <location>
        <begin position="345"/>
        <end position="381"/>
    </location>
</feature>
<evidence type="ECO:0000313" key="14">
    <source>
        <dbReference type="EMBL" id="CAD6224956.1"/>
    </source>
</evidence>
<evidence type="ECO:0000256" key="9">
    <source>
        <dbReference type="ARBA" id="ARBA00022963"/>
    </source>
</evidence>
<dbReference type="InterPro" id="IPR015679">
    <property type="entry name" value="PLipase_D_fam"/>
</dbReference>
<gene>
    <name evidence="14" type="ORF">NCGR_LOCUS17120</name>
</gene>
<dbReference type="EC" id="3.1.4.4" evidence="4 11"/>
<evidence type="ECO:0000256" key="8">
    <source>
        <dbReference type="ARBA" id="ARBA00022837"/>
    </source>
</evidence>
<evidence type="ECO:0000313" key="15">
    <source>
        <dbReference type="Proteomes" id="UP000604825"/>
    </source>
</evidence>
<evidence type="ECO:0000256" key="5">
    <source>
        <dbReference type="ARBA" id="ARBA00022723"/>
    </source>
</evidence>
<comment type="similarity">
    <text evidence="3 11">Belongs to the phospholipase D family. C2-PLD subfamily.</text>
</comment>
<evidence type="ECO:0000256" key="4">
    <source>
        <dbReference type="ARBA" id="ARBA00012027"/>
    </source>
</evidence>
<dbReference type="PROSITE" id="PS50035">
    <property type="entry name" value="PLD"/>
    <property type="match status" value="2"/>
</dbReference>
<dbReference type="CDD" id="cd09142">
    <property type="entry name" value="PLDc_pPLD_like_2"/>
    <property type="match status" value="1"/>
</dbReference>
<dbReference type="GO" id="GO:0004630">
    <property type="term" value="F:phospholipase D activity"/>
    <property type="evidence" value="ECO:0007669"/>
    <property type="project" value="UniProtKB-EC"/>
</dbReference>
<dbReference type="GO" id="GO:0005509">
    <property type="term" value="F:calcium ion binding"/>
    <property type="evidence" value="ECO:0007669"/>
    <property type="project" value="InterPro"/>
</dbReference>
<comment type="catalytic activity">
    <reaction evidence="1 11">
        <text>a 1,2-diacyl-sn-glycero-3-phosphocholine + H2O = a 1,2-diacyl-sn-glycero-3-phosphate + choline + H(+)</text>
        <dbReference type="Rhea" id="RHEA:14445"/>
        <dbReference type="ChEBI" id="CHEBI:15354"/>
        <dbReference type="ChEBI" id="CHEBI:15377"/>
        <dbReference type="ChEBI" id="CHEBI:15378"/>
        <dbReference type="ChEBI" id="CHEBI:57643"/>
        <dbReference type="ChEBI" id="CHEBI:58608"/>
        <dbReference type="EC" id="3.1.4.4"/>
    </reaction>
</comment>
<comment type="cofactor">
    <cofactor evidence="2 11">
        <name>Ca(2+)</name>
        <dbReference type="ChEBI" id="CHEBI:29108"/>
    </cofactor>
</comment>
<dbReference type="GO" id="GO:0046470">
    <property type="term" value="P:phosphatidylcholine metabolic process"/>
    <property type="evidence" value="ECO:0007669"/>
    <property type="project" value="InterPro"/>
</dbReference>
<keyword evidence="7 11" id="KW-0378">Hydrolase</keyword>
<feature type="domain" description="PLD phosphodiesterase" evidence="13">
    <location>
        <begin position="664"/>
        <end position="691"/>
    </location>
</feature>
<dbReference type="PANTHER" id="PTHR18896:SF138">
    <property type="entry name" value="PHOSPHOLIPASE D"/>
    <property type="match status" value="1"/>
</dbReference>
<dbReference type="PANTHER" id="PTHR18896">
    <property type="entry name" value="PHOSPHOLIPASE D"/>
    <property type="match status" value="1"/>
</dbReference>
<dbReference type="PIRSF" id="PIRSF036470">
    <property type="entry name" value="PLD_plant"/>
    <property type="match status" value="1"/>
</dbReference>
<dbReference type="InterPro" id="IPR001736">
    <property type="entry name" value="PLipase_D/transphosphatidylase"/>
</dbReference>
<keyword evidence="8 11" id="KW-0106">Calcium</keyword>
<evidence type="ECO:0000256" key="11">
    <source>
        <dbReference type="PIRNR" id="PIRNR036470"/>
    </source>
</evidence>
<dbReference type="SMART" id="SM00155">
    <property type="entry name" value="PLDc"/>
    <property type="match status" value="2"/>
</dbReference>
<keyword evidence="5" id="KW-0479">Metal-binding</keyword>
<evidence type="ECO:0000256" key="1">
    <source>
        <dbReference type="ARBA" id="ARBA00000798"/>
    </source>
</evidence>
<proteinExistence type="inferred from homology"/>
<keyword evidence="6" id="KW-0677">Repeat</keyword>
<dbReference type="Pfam" id="PF00168">
    <property type="entry name" value="C2"/>
    <property type="match status" value="1"/>
</dbReference>
<evidence type="ECO:0000256" key="7">
    <source>
        <dbReference type="ARBA" id="ARBA00022801"/>
    </source>
</evidence>
<dbReference type="Pfam" id="PF00614">
    <property type="entry name" value="PLDc"/>
    <property type="match status" value="1"/>
</dbReference>
<evidence type="ECO:0000259" key="13">
    <source>
        <dbReference type="PROSITE" id="PS50035"/>
    </source>
</evidence>
<evidence type="ECO:0000259" key="12">
    <source>
        <dbReference type="PROSITE" id="PS50004"/>
    </source>
</evidence>
<dbReference type="GO" id="GO:0009395">
    <property type="term" value="P:phospholipid catabolic process"/>
    <property type="evidence" value="ECO:0007669"/>
    <property type="project" value="TreeGrafter"/>
</dbReference>
<dbReference type="OrthoDB" id="14911at2759"/>
<sequence length="827" mass="91966">MGSQQEGDATAAIADADEVVYLHGVLEATVFEAEHLHNAIHGRIMEATEKIQESLGVHCLQHSRLYIDVDVGAARVARTREVEFHPTSPAWNQSFRLHCAYPAAAVTFTVKNQHLIGAGVLGAGSVPAARVASGQPLECWLDLRGGEHAHETHTPSLRVRLHFFDVERDPFWGAGVRLPEFAGVKPAFFPERTNCSVTLYQNAHLSDAFDPGVRLDGGLAYRPSRLWEDLFAAIRDARRFVYVAGWSVNTEITLVRDAGRRAVVPGAEGVTLGELLKRKADEGVAVLVMPWQDNTSVSFLGNSGLMKTHDEETRRFFEGTNVRCFLCPRNADASLTMVQQVETSTEFTHHQKTVTLDAATPGADERHVVSFIGGIDLCDGRYDDENHTLFRDLDTTYVHDFMQNNYKHASLQRGGPREPWHDVHCRLEGPAAWDVLANFEQRWRKQAPENMRGCLLDLSPATFPDPISNDPWNVQVFRSIDDASVVGFPSDPAEAAAMGLTSGKDVTVDRSIQIGYVEAVRRARRFIYIENQYFLGGCASWAEDRDAGCLNLVPVEIALKVAAKILRGERFAVYVVTPMWPEGVPAGEAVQAILLWSRRTVEMMYGIVAKAIDDAGLRGQAHPCDYLNFFCLGNREEPLPGEYSPPETPEEDTDYWRAQVNRRGPIYVHAKLMIVDDEYVMVGSANLNERSLAGNRDSEIAQGSYQPAHLNGPCGRARGQVHGFRMSLWHEHFIMGRHASEDADDGVLFLEPESLECVRAVRRPAKRLWDSYTQDRVEDLPGHLLPFPITVSEFGEVADLPADGCFPDTRAPVRGRKAVKLPDILTT</sequence>
<organism evidence="14 15">
    <name type="scientific">Miscanthus lutarioriparius</name>
    <dbReference type="NCBI Taxonomy" id="422564"/>
    <lineage>
        <taxon>Eukaryota</taxon>
        <taxon>Viridiplantae</taxon>
        <taxon>Streptophyta</taxon>
        <taxon>Embryophyta</taxon>
        <taxon>Tracheophyta</taxon>
        <taxon>Spermatophyta</taxon>
        <taxon>Magnoliopsida</taxon>
        <taxon>Liliopsida</taxon>
        <taxon>Poales</taxon>
        <taxon>Poaceae</taxon>
        <taxon>PACMAD clade</taxon>
        <taxon>Panicoideae</taxon>
        <taxon>Andropogonodae</taxon>
        <taxon>Andropogoneae</taxon>
        <taxon>Saccharinae</taxon>
        <taxon>Miscanthus</taxon>
    </lineage>
</organism>
<dbReference type="SUPFAM" id="SSF49562">
    <property type="entry name" value="C2 domain (Calcium/lipid-binding domain, CaLB)"/>
    <property type="match status" value="1"/>
</dbReference>
<dbReference type="InterPro" id="IPR024632">
    <property type="entry name" value="PLipase_D_C"/>
</dbReference>
<evidence type="ECO:0000256" key="3">
    <source>
        <dbReference type="ARBA" id="ARBA00010683"/>
    </source>
</evidence>
<evidence type="ECO:0000256" key="2">
    <source>
        <dbReference type="ARBA" id="ARBA00001913"/>
    </source>
</evidence>
<dbReference type="Proteomes" id="UP000604825">
    <property type="component" value="Unassembled WGS sequence"/>
</dbReference>
<keyword evidence="9 11" id="KW-0442">Lipid degradation</keyword>
<dbReference type="Pfam" id="PF12357">
    <property type="entry name" value="PLD_C"/>
    <property type="match status" value="1"/>
</dbReference>
<dbReference type="InterPro" id="IPR000008">
    <property type="entry name" value="C2_dom"/>
</dbReference>